<name>A0A6G1CUY4_9ORYZ</name>
<evidence type="ECO:0000313" key="1">
    <source>
        <dbReference type="EMBL" id="KAF0903373.1"/>
    </source>
</evidence>
<keyword evidence="2" id="KW-1185">Reference proteome</keyword>
<reference evidence="1 2" key="1">
    <citation type="submission" date="2019-11" db="EMBL/GenBank/DDBJ databases">
        <title>Whole genome sequence of Oryza granulata.</title>
        <authorList>
            <person name="Li W."/>
        </authorList>
    </citation>
    <scope>NUCLEOTIDE SEQUENCE [LARGE SCALE GENOMIC DNA]</scope>
    <source>
        <strain evidence="2">cv. Menghai</strain>
        <tissue evidence="1">Leaf</tissue>
    </source>
</reference>
<accession>A0A6G1CUY4</accession>
<organism evidence="1 2">
    <name type="scientific">Oryza meyeriana var. granulata</name>
    <dbReference type="NCBI Taxonomy" id="110450"/>
    <lineage>
        <taxon>Eukaryota</taxon>
        <taxon>Viridiplantae</taxon>
        <taxon>Streptophyta</taxon>
        <taxon>Embryophyta</taxon>
        <taxon>Tracheophyta</taxon>
        <taxon>Spermatophyta</taxon>
        <taxon>Magnoliopsida</taxon>
        <taxon>Liliopsida</taxon>
        <taxon>Poales</taxon>
        <taxon>Poaceae</taxon>
        <taxon>BOP clade</taxon>
        <taxon>Oryzoideae</taxon>
        <taxon>Oryzeae</taxon>
        <taxon>Oryzinae</taxon>
        <taxon>Oryza</taxon>
        <taxon>Oryza meyeriana</taxon>
    </lineage>
</organism>
<evidence type="ECO:0000313" key="2">
    <source>
        <dbReference type="Proteomes" id="UP000479710"/>
    </source>
</evidence>
<dbReference type="EMBL" id="SPHZ02000008">
    <property type="protein sequence ID" value="KAF0903373.1"/>
    <property type="molecule type" value="Genomic_DNA"/>
</dbReference>
<dbReference type="AlphaFoldDB" id="A0A6G1CUY4"/>
<dbReference type="Proteomes" id="UP000479710">
    <property type="component" value="Unassembled WGS sequence"/>
</dbReference>
<proteinExistence type="predicted"/>
<sequence>MDRDMDGRGMDIGPEVLGALVHGVVVLQVGREEKDRGEEIAAMDNIVRMVGGRPGRERME</sequence>
<gene>
    <name evidence="1" type="ORF">E2562_026922</name>
</gene>
<comment type="caution">
    <text evidence="1">The sequence shown here is derived from an EMBL/GenBank/DDBJ whole genome shotgun (WGS) entry which is preliminary data.</text>
</comment>
<protein>
    <submittedName>
        <fullName evidence="1">Uncharacterized protein</fullName>
    </submittedName>
</protein>